<dbReference type="AlphaFoldDB" id="A0A3P7E5I3"/>
<evidence type="ECO:0000313" key="2">
    <source>
        <dbReference type="Proteomes" id="UP000270924"/>
    </source>
</evidence>
<dbReference type="EMBL" id="UYWW01010503">
    <property type="protein sequence ID" value="VDM17860.1"/>
    <property type="molecule type" value="Genomic_DNA"/>
</dbReference>
<dbReference type="InParanoid" id="A0A3P7E5I3"/>
<organism evidence="1 2">
    <name type="scientific">Wuchereria bancrofti</name>
    <dbReference type="NCBI Taxonomy" id="6293"/>
    <lineage>
        <taxon>Eukaryota</taxon>
        <taxon>Metazoa</taxon>
        <taxon>Ecdysozoa</taxon>
        <taxon>Nematoda</taxon>
        <taxon>Chromadorea</taxon>
        <taxon>Rhabditida</taxon>
        <taxon>Spirurina</taxon>
        <taxon>Spiruromorpha</taxon>
        <taxon>Filarioidea</taxon>
        <taxon>Onchocercidae</taxon>
        <taxon>Wuchereria</taxon>
    </lineage>
</organism>
<sequence length="52" mass="6099">MDNLERMVYLVHLVHKDHLAKLVNEVYARNIVLSMVVYSSKMVPDVKKCKQI</sequence>
<accession>A0A3P7E5I3</accession>
<keyword evidence="2" id="KW-1185">Reference proteome</keyword>
<evidence type="ECO:0000313" key="1">
    <source>
        <dbReference type="EMBL" id="VDM17860.1"/>
    </source>
</evidence>
<protein>
    <submittedName>
        <fullName evidence="1">Uncharacterized protein</fullName>
    </submittedName>
</protein>
<gene>
    <name evidence="1" type="ORF">WBA_LOCUS9892</name>
</gene>
<dbReference type="Proteomes" id="UP000270924">
    <property type="component" value="Unassembled WGS sequence"/>
</dbReference>
<name>A0A3P7E5I3_WUCBA</name>
<reference evidence="1 2" key="1">
    <citation type="submission" date="2018-11" db="EMBL/GenBank/DDBJ databases">
        <authorList>
            <consortium name="Pathogen Informatics"/>
        </authorList>
    </citation>
    <scope>NUCLEOTIDE SEQUENCE [LARGE SCALE GENOMIC DNA]</scope>
</reference>
<proteinExistence type="predicted"/>